<comment type="caution">
    <text evidence="1">The sequence shown here is derived from an EMBL/GenBank/DDBJ whole genome shotgun (WGS) entry which is preliminary data.</text>
</comment>
<evidence type="ECO:0000313" key="1">
    <source>
        <dbReference type="EMBL" id="MFF4217070.1"/>
    </source>
</evidence>
<reference evidence="1 2" key="1">
    <citation type="submission" date="2024-10" db="EMBL/GenBank/DDBJ databases">
        <title>The Natural Products Discovery Center: Release of the First 8490 Sequenced Strains for Exploring Actinobacteria Biosynthetic Diversity.</title>
        <authorList>
            <person name="Kalkreuter E."/>
            <person name="Kautsar S.A."/>
            <person name="Yang D."/>
            <person name="Bader C.D."/>
            <person name="Teijaro C.N."/>
            <person name="Fluegel L."/>
            <person name="Davis C.M."/>
            <person name="Simpson J.R."/>
            <person name="Lauterbach L."/>
            <person name="Steele A.D."/>
            <person name="Gui C."/>
            <person name="Meng S."/>
            <person name="Li G."/>
            <person name="Viehrig K."/>
            <person name="Ye F."/>
            <person name="Su P."/>
            <person name="Kiefer A.F."/>
            <person name="Nichols A."/>
            <person name="Cepeda A.J."/>
            <person name="Yan W."/>
            <person name="Fan B."/>
            <person name="Jiang Y."/>
            <person name="Adhikari A."/>
            <person name="Zheng C.-J."/>
            <person name="Schuster L."/>
            <person name="Cowan T.M."/>
            <person name="Smanski M.J."/>
            <person name="Chevrette M.G."/>
            <person name="De Carvalho L.P.S."/>
            <person name="Shen B."/>
        </authorList>
    </citation>
    <scope>NUCLEOTIDE SEQUENCE [LARGE SCALE GENOMIC DNA]</scope>
    <source>
        <strain evidence="1 2">NPDC001650</strain>
    </source>
</reference>
<dbReference type="RefSeq" id="WP_388626760.1">
    <property type="nucleotide sequence ID" value="NZ_JBIAUT010000003.1"/>
</dbReference>
<sequence>MAQMLGVVGWEPGKSARMRRRYQHLTGRVLQDTAAKIDGLLWGADKATGDIVSDAGQSPVHAA</sequence>
<dbReference type="EMBL" id="JBIAUT010000003">
    <property type="protein sequence ID" value="MFF4217070.1"/>
    <property type="molecule type" value="Genomic_DNA"/>
</dbReference>
<evidence type="ECO:0000313" key="2">
    <source>
        <dbReference type="Proteomes" id="UP001602123"/>
    </source>
</evidence>
<proteinExistence type="predicted"/>
<accession>A0ABW6TWW3</accession>
<name>A0ABW6TWW3_9ACTN</name>
<dbReference type="Proteomes" id="UP001602123">
    <property type="component" value="Unassembled WGS sequence"/>
</dbReference>
<organism evidence="1 2">
    <name type="scientific">Streptomyces nondiastaticus</name>
    <dbReference type="NCBI Taxonomy" id="3154512"/>
    <lineage>
        <taxon>Bacteria</taxon>
        <taxon>Bacillati</taxon>
        <taxon>Actinomycetota</taxon>
        <taxon>Actinomycetes</taxon>
        <taxon>Kitasatosporales</taxon>
        <taxon>Streptomycetaceae</taxon>
        <taxon>Streptomyces</taxon>
    </lineage>
</organism>
<gene>
    <name evidence="1" type="ORF">ACFYZM_12440</name>
</gene>
<keyword evidence="2" id="KW-1185">Reference proteome</keyword>
<protein>
    <recommendedName>
        <fullName evidence="3">Integrase</fullName>
    </recommendedName>
</protein>
<evidence type="ECO:0008006" key="3">
    <source>
        <dbReference type="Google" id="ProtNLM"/>
    </source>
</evidence>